<gene>
    <name evidence="2" type="ORF">AVDCRST_MAG22-1004</name>
</gene>
<feature type="region of interest" description="Disordered" evidence="1">
    <location>
        <begin position="60"/>
        <end position="144"/>
    </location>
</feature>
<protein>
    <submittedName>
        <fullName evidence="2">Uncharacterized protein</fullName>
    </submittedName>
</protein>
<reference evidence="2" key="1">
    <citation type="submission" date="2020-02" db="EMBL/GenBank/DDBJ databases">
        <authorList>
            <person name="Meier V. D."/>
        </authorList>
    </citation>
    <scope>NUCLEOTIDE SEQUENCE</scope>
    <source>
        <strain evidence="2">AVDCRST_MAG22</strain>
    </source>
</reference>
<feature type="non-terminal residue" evidence="2">
    <location>
        <position position="144"/>
    </location>
</feature>
<feature type="compositionally biased region" description="Low complexity" evidence="1">
    <location>
        <begin position="86"/>
        <end position="104"/>
    </location>
</feature>
<proteinExistence type="predicted"/>
<evidence type="ECO:0000313" key="2">
    <source>
        <dbReference type="EMBL" id="CAA9397986.1"/>
    </source>
</evidence>
<feature type="non-terminal residue" evidence="2">
    <location>
        <position position="1"/>
    </location>
</feature>
<accession>A0A6J4NTS9</accession>
<organism evidence="2">
    <name type="scientific">uncultured Rubrobacteraceae bacterium</name>
    <dbReference type="NCBI Taxonomy" id="349277"/>
    <lineage>
        <taxon>Bacteria</taxon>
        <taxon>Bacillati</taxon>
        <taxon>Actinomycetota</taxon>
        <taxon>Rubrobacteria</taxon>
        <taxon>Rubrobacterales</taxon>
        <taxon>Rubrobacteraceae</taxon>
        <taxon>environmental samples</taxon>
    </lineage>
</organism>
<dbReference type="AlphaFoldDB" id="A0A6J4NTS9"/>
<evidence type="ECO:0000256" key="1">
    <source>
        <dbReference type="SAM" id="MobiDB-lite"/>
    </source>
</evidence>
<sequence length="144" mass="14369">EALHVALGEPGACTAPGRPGRHLAGRAALAAALLVPHGPAAGSEQDDVRAGVRRGVRGRVSAGDGGCGCREDSGDAVEDQRGRGWGRPLPALLRGRARGAGLPPEDVRGLVDAEDGPGGRGTDAKLRSSAQWPGRAGPPGAAVL</sequence>
<name>A0A6J4NTS9_9ACTN</name>
<dbReference type="EMBL" id="CADCUV010000045">
    <property type="protein sequence ID" value="CAA9397986.1"/>
    <property type="molecule type" value="Genomic_DNA"/>
</dbReference>
<feature type="compositionally biased region" description="Basic and acidic residues" evidence="1">
    <location>
        <begin position="69"/>
        <end position="82"/>
    </location>
</feature>